<evidence type="ECO:0000313" key="3">
    <source>
        <dbReference type="Proteomes" id="UP000250235"/>
    </source>
</evidence>
<feature type="compositionally biased region" description="Basic and acidic residues" evidence="1">
    <location>
        <begin position="95"/>
        <end position="112"/>
    </location>
</feature>
<accession>A0A2Z7CTA1</accession>
<keyword evidence="3" id="KW-1185">Reference proteome</keyword>
<dbReference type="EMBL" id="KQ992486">
    <property type="protein sequence ID" value="KZV50300.1"/>
    <property type="molecule type" value="Genomic_DNA"/>
</dbReference>
<protein>
    <submittedName>
        <fullName evidence="2">Uncharacterized protein</fullName>
    </submittedName>
</protein>
<evidence type="ECO:0000313" key="2">
    <source>
        <dbReference type="EMBL" id="KZV50300.1"/>
    </source>
</evidence>
<feature type="compositionally biased region" description="Basic and acidic residues" evidence="1">
    <location>
        <begin position="62"/>
        <end position="85"/>
    </location>
</feature>
<feature type="region of interest" description="Disordered" evidence="1">
    <location>
        <begin position="1"/>
        <end position="177"/>
    </location>
</feature>
<dbReference type="AlphaFoldDB" id="A0A2Z7CTA1"/>
<gene>
    <name evidence="2" type="ORF">F511_38955</name>
</gene>
<sequence>MREDYQRKRQFQPPVRGQSLHPPVKKPYQGPSKGPTQQGQQQHRPQGQQRPQQQVPAIATVESEKLRQFTDGLRPDIRHDVKMADMETYMAEVNRAYRSERGRRDMREDYQRKRQFQPPVRGQSLHPPAKKPYQGPSKGPTQQGQQQHRPQGQQRPQQQGSSAPKPGGYQTYQTCKE</sequence>
<feature type="compositionally biased region" description="Low complexity" evidence="1">
    <location>
        <begin position="29"/>
        <end position="54"/>
    </location>
</feature>
<reference evidence="2 3" key="1">
    <citation type="journal article" date="2015" name="Proc. Natl. Acad. Sci. U.S.A.">
        <title>The resurrection genome of Boea hygrometrica: A blueprint for survival of dehydration.</title>
        <authorList>
            <person name="Xiao L."/>
            <person name="Yang G."/>
            <person name="Zhang L."/>
            <person name="Yang X."/>
            <person name="Zhao S."/>
            <person name="Ji Z."/>
            <person name="Zhou Q."/>
            <person name="Hu M."/>
            <person name="Wang Y."/>
            <person name="Chen M."/>
            <person name="Xu Y."/>
            <person name="Jin H."/>
            <person name="Xiao X."/>
            <person name="Hu G."/>
            <person name="Bao F."/>
            <person name="Hu Y."/>
            <person name="Wan P."/>
            <person name="Li L."/>
            <person name="Deng X."/>
            <person name="Kuang T."/>
            <person name="Xiang C."/>
            <person name="Zhu J.K."/>
            <person name="Oliver M.J."/>
            <person name="He Y."/>
        </authorList>
    </citation>
    <scope>NUCLEOTIDE SEQUENCE [LARGE SCALE GENOMIC DNA]</scope>
    <source>
        <strain evidence="3">cv. XS01</strain>
    </source>
</reference>
<organism evidence="2 3">
    <name type="scientific">Dorcoceras hygrometricum</name>
    <dbReference type="NCBI Taxonomy" id="472368"/>
    <lineage>
        <taxon>Eukaryota</taxon>
        <taxon>Viridiplantae</taxon>
        <taxon>Streptophyta</taxon>
        <taxon>Embryophyta</taxon>
        <taxon>Tracheophyta</taxon>
        <taxon>Spermatophyta</taxon>
        <taxon>Magnoliopsida</taxon>
        <taxon>eudicotyledons</taxon>
        <taxon>Gunneridae</taxon>
        <taxon>Pentapetalae</taxon>
        <taxon>asterids</taxon>
        <taxon>lamiids</taxon>
        <taxon>Lamiales</taxon>
        <taxon>Gesneriaceae</taxon>
        <taxon>Didymocarpoideae</taxon>
        <taxon>Trichosporeae</taxon>
        <taxon>Loxocarpinae</taxon>
        <taxon>Dorcoceras</taxon>
    </lineage>
</organism>
<feature type="compositionally biased region" description="Low complexity" evidence="1">
    <location>
        <begin position="134"/>
        <end position="164"/>
    </location>
</feature>
<evidence type="ECO:0000256" key="1">
    <source>
        <dbReference type="SAM" id="MobiDB-lite"/>
    </source>
</evidence>
<proteinExistence type="predicted"/>
<dbReference type="Proteomes" id="UP000250235">
    <property type="component" value="Unassembled WGS sequence"/>
</dbReference>
<name>A0A2Z7CTA1_9LAMI</name>